<reference evidence="2 3" key="1">
    <citation type="journal article" date="2012" name="Int. J. Syst. Evol. Microbiol.">
        <title>Flammeovirga pacifica sp. nov., isolated from deep-sea sediment.</title>
        <authorList>
            <person name="Xu H."/>
            <person name="Fu Y."/>
            <person name="Yang N."/>
            <person name="Ding Z."/>
            <person name="Lai Q."/>
            <person name="Zeng R."/>
        </authorList>
    </citation>
    <scope>NUCLEOTIDE SEQUENCE [LARGE SCALE GENOMIC DNA]</scope>
    <source>
        <strain evidence="3">DSM 24597 / LMG 26175 / WPAGA1</strain>
    </source>
</reference>
<organism evidence="2 3">
    <name type="scientific">Flammeovirga pacifica</name>
    <dbReference type="NCBI Taxonomy" id="915059"/>
    <lineage>
        <taxon>Bacteria</taxon>
        <taxon>Pseudomonadati</taxon>
        <taxon>Bacteroidota</taxon>
        <taxon>Cytophagia</taxon>
        <taxon>Cytophagales</taxon>
        <taxon>Flammeovirgaceae</taxon>
        <taxon>Flammeovirga</taxon>
    </lineage>
</organism>
<name>A0A1S1Z1C5_FLAPC</name>
<dbReference type="EMBL" id="JRYR02000001">
    <property type="protein sequence ID" value="OHX67074.1"/>
    <property type="molecule type" value="Genomic_DNA"/>
</dbReference>
<keyword evidence="3" id="KW-1185">Reference proteome</keyword>
<keyword evidence="1" id="KW-1133">Transmembrane helix</keyword>
<comment type="caution">
    <text evidence="2">The sequence shown here is derived from an EMBL/GenBank/DDBJ whole genome shotgun (WGS) entry which is preliminary data.</text>
</comment>
<dbReference type="AlphaFoldDB" id="A0A1S1Z1C5"/>
<evidence type="ECO:0000256" key="1">
    <source>
        <dbReference type="SAM" id="Phobius"/>
    </source>
</evidence>
<accession>A0A1S1Z1C5</accession>
<gene>
    <name evidence="2" type="ORF">NH26_12340</name>
</gene>
<keyword evidence="1" id="KW-0472">Membrane</keyword>
<keyword evidence="1" id="KW-0812">Transmembrane</keyword>
<evidence type="ECO:0008006" key="4">
    <source>
        <dbReference type="Google" id="ProtNLM"/>
    </source>
</evidence>
<sequence>MLTQDLNTVSDSTQLAQQVLDFIPPEKVDMTPQGIGWWIIGGILLVGILVLLIRFYITFLKNTYRRTASHQIDEMLAKEETNNQKVYFINQILKRVALTTYSRNEVASLQGNDWVKFLNNHSKTQFTPQDTELIINAPYMKHEQINNVESLAETAKKWIKNHV</sequence>
<dbReference type="Proteomes" id="UP000179797">
    <property type="component" value="Unassembled WGS sequence"/>
</dbReference>
<dbReference type="InterPro" id="IPR025489">
    <property type="entry name" value="DUF4381"/>
</dbReference>
<evidence type="ECO:0000313" key="2">
    <source>
        <dbReference type="EMBL" id="OHX67074.1"/>
    </source>
</evidence>
<dbReference type="RefSeq" id="WP_052432256.1">
    <property type="nucleotide sequence ID" value="NZ_JRYR02000001.1"/>
</dbReference>
<protein>
    <recommendedName>
        <fullName evidence="4">DUF4381 domain-containing protein</fullName>
    </recommendedName>
</protein>
<evidence type="ECO:0000313" key="3">
    <source>
        <dbReference type="Proteomes" id="UP000179797"/>
    </source>
</evidence>
<dbReference type="OrthoDB" id="978983at2"/>
<dbReference type="Pfam" id="PF14316">
    <property type="entry name" value="DUF4381"/>
    <property type="match status" value="1"/>
</dbReference>
<feature type="transmembrane region" description="Helical" evidence="1">
    <location>
        <begin position="35"/>
        <end position="57"/>
    </location>
</feature>
<dbReference type="STRING" id="915059.NH26_12340"/>
<proteinExistence type="predicted"/>